<evidence type="ECO:0000313" key="2">
    <source>
        <dbReference type="Proteomes" id="UP000626109"/>
    </source>
</evidence>
<protein>
    <submittedName>
        <fullName evidence="1">Uncharacterized protein</fullName>
    </submittedName>
</protein>
<reference evidence="1" key="1">
    <citation type="submission" date="2021-02" db="EMBL/GenBank/DDBJ databases">
        <authorList>
            <person name="Dougan E. K."/>
            <person name="Rhodes N."/>
            <person name="Thang M."/>
            <person name="Chan C."/>
        </authorList>
    </citation>
    <scope>NUCLEOTIDE SEQUENCE</scope>
</reference>
<gene>
    <name evidence="1" type="ORF">PGLA2088_LOCUS28315</name>
</gene>
<name>A0A813K5S2_POLGL</name>
<dbReference type="Proteomes" id="UP000626109">
    <property type="component" value="Unassembled WGS sequence"/>
</dbReference>
<proteinExistence type="predicted"/>
<comment type="caution">
    <text evidence="1">The sequence shown here is derived from an EMBL/GenBank/DDBJ whole genome shotgun (WGS) entry which is preliminary data.</text>
</comment>
<feature type="non-terminal residue" evidence="1">
    <location>
        <position position="110"/>
    </location>
</feature>
<dbReference type="AlphaFoldDB" id="A0A813K5S2"/>
<sequence length="110" mass="12374">GSPQCHHRVAAARYDPKWRGLAKPVRAGVLHQLWKCQIQLARVVERRRGVGLLRQMASQGLVLNLERSLDKRTAEIRRSNTINIPEGDLAASSDVAELEAEQEILQGCRR</sequence>
<evidence type="ECO:0000313" key="1">
    <source>
        <dbReference type="EMBL" id="CAE8693256.1"/>
    </source>
</evidence>
<dbReference type="EMBL" id="CAJNNW010027822">
    <property type="protein sequence ID" value="CAE8693256.1"/>
    <property type="molecule type" value="Genomic_DNA"/>
</dbReference>
<accession>A0A813K5S2</accession>
<organism evidence="1 2">
    <name type="scientific">Polarella glacialis</name>
    <name type="common">Dinoflagellate</name>
    <dbReference type="NCBI Taxonomy" id="89957"/>
    <lineage>
        <taxon>Eukaryota</taxon>
        <taxon>Sar</taxon>
        <taxon>Alveolata</taxon>
        <taxon>Dinophyceae</taxon>
        <taxon>Suessiales</taxon>
        <taxon>Suessiaceae</taxon>
        <taxon>Polarella</taxon>
    </lineage>
</organism>